<sequence>MANKVAAAMDPSLQNECHGHWDHAGGNEDLVRLLSKHEDVNEVISVFGGIGR</sequence>
<dbReference type="AlphaFoldDB" id="A0A024FUS6"/>
<gene>
    <name evidence="1" type="ORF">BN9_117210</name>
</gene>
<comment type="caution">
    <text evidence="1">The sequence shown here is derived from an EMBL/GenBank/DDBJ whole genome shotgun (WGS) entry which is preliminary data.</text>
</comment>
<dbReference type="Proteomes" id="UP000053237">
    <property type="component" value="Unassembled WGS sequence"/>
</dbReference>
<name>A0A024FUS6_9STRA</name>
<accession>A0A024FUS6</accession>
<proteinExistence type="predicted"/>
<dbReference type="OrthoDB" id="515692at2759"/>
<protein>
    <submittedName>
        <fullName evidence="1">Uncharacterized protein</fullName>
    </submittedName>
</protein>
<organism evidence="1 2">
    <name type="scientific">Albugo candida</name>
    <dbReference type="NCBI Taxonomy" id="65357"/>
    <lineage>
        <taxon>Eukaryota</taxon>
        <taxon>Sar</taxon>
        <taxon>Stramenopiles</taxon>
        <taxon>Oomycota</taxon>
        <taxon>Peronosporomycetes</taxon>
        <taxon>Albuginales</taxon>
        <taxon>Albuginaceae</taxon>
        <taxon>Albugo</taxon>
    </lineage>
</organism>
<evidence type="ECO:0000313" key="1">
    <source>
        <dbReference type="EMBL" id="CCI10796.1"/>
    </source>
</evidence>
<dbReference type="EMBL" id="CAIX01000408">
    <property type="protein sequence ID" value="CCI10796.1"/>
    <property type="molecule type" value="Genomic_DNA"/>
</dbReference>
<evidence type="ECO:0000313" key="2">
    <source>
        <dbReference type="Proteomes" id="UP000053237"/>
    </source>
</evidence>
<dbReference type="InParanoid" id="A0A024FUS6"/>
<reference evidence="1 2" key="1">
    <citation type="submission" date="2012-05" db="EMBL/GenBank/DDBJ databases">
        <title>Recombination and specialization in a pathogen metapopulation.</title>
        <authorList>
            <person name="Gardiner A."/>
            <person name="Kemen E."/>
            <person name="Schultz-Larsen T."/>
            <person name="MacLean D."/>
            <person name="Van Oosterhout C."/>
            <person name="Jones J.D.G."/>
        </authorList>
    </citation>
    <scope>NUCLEOTIDE SEQUENCE [LARGE SCALE GENOMIC DNA]</scope>
    <source>
        <strain evidence="1 2">Ac Nc2</strain>
    </source>
</reference>
<keyword evidence="2" id="KW-1185">Reference proteome</keyword>